<organism evidence="2 3">
    <name type="scientific">Pleionea mediterranea</name>
    <dbReference type="NCBI Taxonomy" id="523701"/>
    <lineage>
        <taxon>Bacteria</taxon>
        <taxon>Pseudomonadati</taxon>
        <taxon>Pseudomonadota</taxon>
        <taxon>Gammaproteobacteria</taxon>
        <taxon>Oceanospirillales</taxon>
        <taxon>Pleioneaceae</taxon>
        <taxon>Pleionea</taxon>
    </lineage>
</organism>
<gene>
    <name evidence="2" type="ORF">C8D97_103254</name>
</gene>
<accession>A0A316GFF6</accession>
<reference evidence="2 3" key="1">
    <citation type="submission" date="2018-05" db="EMBL/GenBank/DDBJ databases">
        <title>Genomic Encyclopedia of Type Strains, Phase IV (KMG-IV): sequencing the most valuable type-strain genomes for metagenomic binning, comparative biology and taxonomic classification.</title>
        <authorList>
            <person name="Goeker M."/>
        </authorList>
    </citation>
    <scope>NUCLEOTIDE SEQUENCE [LARGE SCALE GENOMIC DNA]</scope>
    <source>
        <strain evidence="2 3">DSM 25350</strain>
    </source>
</reference>
<dbReference type="Proteomes" id="UP000245790">
    <property type="component" value="Unassembled WGS sequence"/>
</dbReference>
<dbReference type="OrthoDB" id="5397661at2"/>
<keyword evidence="3" id="KW-1185">Reference proteome</keyword>
<sequence length="109" mass="12292">MRTINRLMGIIFVCFFHLSINAAESDSSEGATTVVENSQLGLTIKGNQELPNVLYIVPWKKGPENVVSPIQGRIVDEVYGPVEKHVFQRKIKLYQQLHQGSESQKPIEQ</sequence>
<evidence type="ECO:0000313" key="2">
    <source>
        <dbReference type="EMBL" id="PWK53427.1"/>
    </source>
</evidence>
<evidence type="ECO:0000256" key="1">
    <source>
        <dbReference type="SAM" id="SignalP"/>
    </source>
</evidence>
<feature type="chain" id="PRO_5016318003" evidence="1">
    <location>
        <begin position="23"/>
        <end position="109"/>
    </location>
</feature>
<dbReference type="AlphaFoldDB" id="A0A316GFF6"/>
<name>A0A316GFF6_9GAMM</name>
<evidence type="ECO:0000313" key="3">
    <source>
        <dbReference type="Proteomes" id="UP000245790"/>
    </source>
</evidence>
<comment type="caution">
    <text evidence="2">The sequence shown here is derived from an EMBL/GenBank/DDBJ whole genome shotgun (WGS) entry which is preliminary data.</text>
</comment>
<dbReference type="EMBL" id="QGGU01000003">
    <property type="protein sequence ID" value="PWK53427.1"/>
    <property type="molecule type" value="Genomic_DNA"/>
</dbReference>
<dbReference type="RefSeq" id="WP_109762681.1">
    <property type="nucleotide sequence ID" value="NZ_QGGU01000003.1"/>
</dbReference>
<keyword evidence="1" id="KW-0732">Signal</keyword>
<protein>
    <submittedName>
        <fullName evidence="2">Uncharacterized protein</fullName>
    </submittedName>
</protein>
<feature type="signal peptide" evidence="1">
    <location>
        <begin position="1"/>
        <end position="22"/>
    </location>
</feature>
<proteinExistence type="predicted"/>